<dbReference type="PRINTS" id="PR00080">
    <property type="entry name" value="SDRFAMILY"/>
</dbReference>
<proteinExistence type="inferred from homology"/>
<sequence length="381" mass="42256">YTPVSKISKLLISFTNETITQIISTHIVQNPTEFKMGIPRYLLPFSIVGSAVGGVVILRELMGGPRYKATERVPGKTFIVTGANTGIGKYTAMELARLGGKVIMACRNPESEQAKRTRFDIIDTTHNRNVHLKKLDLASLKSIQEFAEEINKEEDKLDVLINNAGVMRCPKLLTEDGFEMQLGVNHLGHFLLTNLLLEKLKTSAPSRVVTLSSVAHERGEINFDDLNSSKTYHPARAYEQSKLANAMFAIELAKRLEGTGVTSNAVHPGIVNTEIGRHMKVNKSYIAWPIIGPIKFLFLKSPEQGAQTSLFCALDSSLENVTGKYFKNCAESHFVESAKNAADSKRLWAISERWTRLVDPTTEKSKTEATDTKKDSDSKKS</sequence>
<dbReference type="Gene3D" id="3.40.50.720">
    <property type="entry name" value="NAD(P)-binding Rossmann-like Domain"/>
    <property type="match status" value="1"/>
</dbReference>
<dbReference type="Proteomes" id="UP000749559">
    <property type="component" value="Unassembled WGS sequence"/>
</dbReference>
<reference evidence="4" key="1">
    <citation type="submission" date="2022-03" db="EMBL/GenBank/DDBJ databases">
        <authorList>
            <person name="Martin C."/>
        </authorList>
    </citation>
    <scope>NUCLEOTIDE SEQUENCE</scope>
</reference>
<dbReference type="InterPro" id="IPR036291">
    <property type="entry name" value="NAD(P)-bd_dom_sf"/>
</dbReference>
<dbReference type="SUPFAM" id="SSF51735">
    <property type="entry name" value="NAD(P)-binding Rossmann-fold domains"/>
    <property type="match status" value="1"/>
</dbReference>
<keyword evidence="1" id="KW-0560">Oxidoreductase</keyword>
<dbReference type="AlphaFoldDB" id="A0A8S4PFQ4"/>
<gene>
    <name evidence="4" type="ORF">OFUS_LOCUS16885</name>
</gene>
<name>A0A8S4PFQ4_OWEFU</name>
<evidence type="ECO:0000313" key="4">
    <source>
        <dbReference type="EMBL" id="CAH1791842.1"/>
    </source>
</evidence>
<protein>
    <recommendedName>
        <fullName evidence="6">Retinol dehydrogenase 13</fullName>
    </recommendedName>
</protein>
<dbReference type="GO" id="GO:0016491">
    <property type="term" value="F:oxidoreductase activity"/>
    <property type="evidence" value="ECO:0007669"/>
    <property type="project" value="UniProtKB-KW"/>
</dbReference>
<dbReference type="PANTHER" id="PTHR43157:SF71">
    <property type="entry name" value="RETINOL DEHYDROGENASE 13"/>
    <property type="match status" value="1"/>
</dbReference>
<evidence type="ECO:0008006" key="6">
    <source>
        <dbReference type="Google" id="ProtNLM"/>
    </source>
</evidence>
<dbReference type="Pfam" id="PF00106">
    <property type="entry name" value="adh_short"/>
    <property type="match status" value="1"/>
</dbReference>
<comment type="caution">
    <text evidence="4">The sequence shown here is derived from an EMBL/GenBank/DDBJ whole genome shotgun (WGS) entry which is preliminary data.</text>
</comment>
<comment type="similarity">
    <text evidence="2">Belongs to the short-chain dehydrogenases/reductases (SDR) family.</text>
</comment>
<dbReference type="EMBL" id="CAIIXF020000008">
    <property type="protein sequence ID" value="CAH1791842.1"/>
    <property type="molecule type" value="Genomic_DNA"/>
</dbReference>
<dbReference type="InterPro" id="IPR002347">
    <property type="entry name" value="SDR_fam"/>
</dbReference>
<evidence type="ECO:0000256" key="1">
    <source>
        <dbReference type="ARBA" id="ARBA00023002"/>
    </source>
</evidence>
<evidence type="ECO:0000313" key="5">
    <source>
        <dbReference type="Proteomes" id="UP000749559"/>
    </source>
</evidence>
<evidence type="ECO:0000256" key="2">
    <source>
        <dbReference type="RuleBase" id="RU000363"/>
    </source>
</evidence>
<keyword evidence="5" id="KW-1185">Reference proteome</keyword>
<dbReference type="PRINTS" id="PR00081">
    <property type="entry name" value="GDHRDH"/>
</dbReference>
<dbReference type="OrthoDB" id="191139at2759"/>
<feature type="non-terminal residue" evidence="4">
    <location>
        <position position="1"/>
    </location>
</feature>
<evidence type="ECO:0000256" key="3">
    <source>
        <dbReference type="SAM" id="MobiDB-lite"/>
    </source>
</evidence>
<dbReference type="PANTHER" id="PTHR43157">
    <property type="entry name" value="PHOSPHATIDYLINOSITOL-GLYCAN BIOSYNTHESIS CLASS F PROTEIN-RELATED"/>
    <property type="match status" value="1"/>
</dbReference>
<organism evidence="4 5">
    <name type="scientific">Owenia fusiformis</name>
    <name type="common">Polychaete worm</name>
    <dbReference type="NCBI Taxonomy" id="6347"/>
    <lineage>
        <taxon>Eukaryota</taxon>
        <taxon>Metazoa</taxon>
        <taxon>Spiralia</taxon>
        <taxon>Lophotrochozoa</taxon>
        <taxon>Annelida</taxon>
        <taxon>Polychaeta</taxon>
        <taxon>Sedentaria</taxon>
        <taxon>Canalipalpata</taxon>
        <taxon>Sabellida</taxon>
        <taxon>Oweniida</taxon>
        <taxon>Oweniidae</taxon>
        <taxon>Owenia</taxon>
    </lineage>
</organism>
<accession>A0A8S4PFQ4</accession>
<feature type="region of interest" description="Disordered" evidence="3">
    <location>
        <begin position="359"/>
        <end position="381"/>
    </location>
</feature>